<feature type="domain" description="Retroviral polymerase SH3-like" evidence="2">
    <location>
        <begin position="4"/>
        <end position="55"/>
    </location>
</feature>
<protein>
    <submittedName>
        <fullName evidence="3">BZ3500_MvSof-1268-A1-R1_Chr8-1g10040 protein</fullName>
    </submittedName>
</protein>
<gene>
    <name evidence="3" type="ORF">BZ3500_MVSOF-1268-A1-R1_CHR8-1G10040</name>
</gene>
<feature type="region of interest" description="Disordered" evidence="1">
    <location>
        <begin position="52"/>
        <end position="83"/>
    </location>
</feature>
<proteinExistence type="predicted"/>
<dbReference type="EMBL" id="FMWP01000087">
    <property type="protein sequence ID" value="SCZ96154.1"/>
    <property type="molecule type" value="Genomic_DNA"/>
</dbReference>
<reference evidence="4" key="1">
    <citation type="submission" date="2016-10" db="EMBL/GenBank/DDBJ databases">
        <authorList>
            <person name="Jeantristanb JTB J.-T."/>
            <person name="Ricardo R."/>
        </authorList>
    </citation>
    <scope>NUCLEOTIDE SEQUENCE [LARGE SCALE GENOMIC DNA]</scope>
</reference>
<evidence type="ECO:0000259" key="2">
    <source>
        <dbReference type="Pfam" id="PF25597"/>
    </source>
</evidence>
<organism evidence="3 4">
    <name type="scientific">Microbotryum saponariae</name>
    <dbReference type="NCBI Taxonomy" id="289078"/>
    <lineage>
        <taxon>Eukaryota</taxon>
        <taxon>Fungi</taxon>
        <taxon>Dikarya</taxon>
        <taxon>Basidiomycota</taxon>
        <taxon>Pucciniomycotina</taxon>
        <taxon>Microbotryomycetes</taxon>
        <taxon>Microbotryales</taxon>
        <taxon>Microbotryaceae</taxon>
        <taxon>Microbotryum</taxon>
    </lineage>
</organism>
<keyword evidence="4" id="KW-1185">Reference proteome</keyword>
<dbReference type="AlphaFoldDB" id="A0A2X0MUB8"/>
<dbReference type="Pfam" id="PF25597">
    <property type="entry name" value="SH3_retrovirus"/>
    <property type="match status" value="1"/>
</dbReference>
<accession>A0A2X0MUB8</accession>
<sequence length="83" mass="9072">MVAPELRSKLDPKATRVLFTGYNLASKAFRFYDTTTKKSFLGRNATFLDSEFPGLHGDSSTEQDIDRGPTSKAGTDGGLITVR</sequence>
<dbReference type="OrthoDB" id="8027383at2759"/>
<name>A0A2X0MUB8_9BASI</name>
<evidence type="ECO:0000256" key="1">
    <source>
        <dbReference type="SAM" id="MobiDB-lite"/>
    </source>
</evidence>
<dbReference type="Proteomes" id="UP000249723">
    <property type="component" value="Unassembled WGS sequence"/>
</dbReference>
<evidence type="ECO:0000313" key="4">
    <source>
        <dbReference type="Proteomes" id="UP000249723"/>
    </source>
</evidence>
<dbReference type="InterPro" id="IPR057670">
    <property type="entry name" value="SH3_retrovirus"/>
</dbReference>
<evidence type="ECO:0000313" key="3">
    <source>
        <dbReference type="EMBL" id="SCZ96154.1"/>
    </source>
</evidence>